<proteinExistence type="predicted"/>
<accession>A0A7C8ZQH5</accession>
<reference evidence="1" key="2">
    <citation type="submission" date="2020-07" db="EMBL/GenBank/DDBJ databases">
        <authorList>
            <person name="Vera ALvarez R."/>
            <person name="Arias-Moreno D.M."/>
            <person name="Jimenez-Jacinto V."/>
            <person name="Jimenez-Bremont J.F."/>
            <person name="Swaminathan K."/>
            <person name="Moose S.P."/>
            <person name="Guerrero-Gonzalez M.L."/>
            <person name="Marino-Ramirez L."/>
            <person name="Landsman D."/>
            <person name="Rodriguez-Kessler M."/>
            <person name="Delgado-Sanchez P."/>
        </authorList>
    </citation>
    <scope>NUCLEOTIDE SEQUENCE</scope>
    <source>
        <tissue evidence="1">Cladode</tissue>
    </source>
</reference>
<reference evidence="1" key="1">
    <citation type="journal article" date="2013" name="J. Plant Res.">
        <title>Effect of fungi and light on seed germination of three Opuntia species from semiarid lands of central Mexico.</title>
        <authorList>
            <person name="Delgado-Sanchez P."/>
            <person name="Jimenez-Bremont J.F."/>
            <person name="Guerrero-Gonzalez Mde L."/>
            <person name="Flores J."/>
        </authorList>
    </citation>
    <scope>NUCLEOTIDE SEQUENCE</scope>
    <source>
        <tissue evidence="1">Cladode</tissue>
    </source>
</reference>
<organism evidence="1">
    <name type="scientific">Opuntia streptacantha</name>
    <name type="common">Prickly pear cactus</name>
    <name type="synonym">Opuntia cardona</name>
    <dbReference type="NCBI Taxonomy" id="393608"/>
    <lineage>
        <taxon>Eukaryota</taxon>
        <taxon>Viridiplantae</taxon>
        <taxon>Streptophyta</taxon>
        <taxon>Embryophyta</taxon>
        <taxon>Tracheophyta</taxon>
        <taxon>Spermatophyta</taxon>
        <taxon>Magnoliopsida</taxon>
        <taxon>eudicotyledons</taxon>
        <taxon>Gunneridae</taxon>
        <taxon>Pentapetalae</taxon>
        <taxon>Caryophyllales</taxon>
        <taxon>Cactineae</taxon>
        <taxon>Cactaceae</taxon>
        <taxon>Opuntioideae</taxon>
        <taxon>Opuntia</taxon>
    </lineage>
</organism>
<protein>
    <submittedName>
        <fullName evidence="1">Uncharacterized protein</fullName>
    </submittedName>
</protein>
<dbReference type="EMBL" id="GISG01158946">
    <property type="protein sequence ID" value="MBA4649192.1"/>
    <property type="molecule type" value="Transcribed_RNA"/>
</dbReference>
<dbReference type="AlphaFoldDB" id="A0A7C8ZQH5"/>
<sequence length="120" mass="14384">MKNSAYHNSTNRQNSLLFVIPFLLQRNFTTRKLQSCLWRIYRWNRRRQHKAVSRFKKICHHCKFSLPCLDIMNSRKQQIANTKYALNKRILTSNVVINGEKLREEPNLRIRNVASDIVLE</sequence>
<name>A0A7C8ZQH5_OPUST</name>
<evidence type="ECO:0000313" key="1">
    <source>
        <dbReference type="EMBL" id="MBA4649192.1"/>
    </source>
</evidence>